<dbReference type="AlphaFoldDB" id="A0A8S1E318"/>
<proteinExistence type="predicted"/>
<dbReference type="EMBL" id="CADEPI010000567">
    <property type="protein sequence ID" value="CAB3387360.1"/>
    <property type="molecule type" value="Genomic_DNA"/>
</dbReference>
<evidence type="ECO:0000313" key="1">
    <source>
        <dbReference type="EMBL" id="CAB3387360.1"/>
    </source>
</evidence>
<evidence type="ECO:0000313" key="2">
    <source>
        <dbReference type="Proteomes" id="UP000494165"/>
    </source>
</evidence>
<name>A0A8S1E318_9INSE</name>
<accession>A0A8S1E318</accession>
<reference evidence="1 2" key="1">
    <citation type="submission" date="2020-04" db="EMBL/GenBank/DDBJ databases">
        <authorList>
            <person name="Alioto T."/>
            <person name="Alioto T."/>
            <person name="Gomez Garrido J."/>
        </authorList>
    </citation>
    <scope>NUCLEOTIDE SEQUENCE [LARGE SCALE GENOMIC DNA]</scope>
</reference>
<gene>
    <name evidence="1" type="ORF">CLODIP_2_CD15261</name>
</gene>
<sequence length="322" mass="37007">MTLQLSRDEEAAVKNITLQQIAETDLKTLNLNLLVDNLRMSRRPLFDLRHLAFLPLSSREYFLRKLASADKYEEEENKIGSSRLLTVLITILEKPICNLDLTGFTINDCYMEIFLEAVLIKLAKNSTQLSLRWHSLPRLKNLTELHLPNYVLCGLDFESIAVNFPSLLLLECNLESTLSVDRMLQCLGSMGKLQRFIFNVVPPKNLQVPEQVLCDIYTQACVFHHPALKVIGYAPEFRHRRVSRVCHALQEGDVWRLNGESSLEHLVVQLRVHPRQVEWHSGHARSLCALRLTSDEEGENILNKKLIPNRTGFYEIMLGQTH</sequence>
<keyword evidence="2" id="KW-1185">Reference proteome</keyword>
<organism evidence="1 2">
    <name type="scientific">Cloeon dipterum</name>
    <dbReference type="NCBI Taxonomy" id="197152"/>
    <lineage>
        <taxon>Eukaryota</taxon>
        <taxon>Metazoa</taxon>
        <taxon>Ecdysozoa</taxon>
        <taxon>Arthropoda</taxon>
        <taxon>Hexapoda</taxon>
        <taxon>Insecta</taxon>
        <taxon>Pterygota</taxon>
        <taxon>Palaeoptera</taxon>
        <taxon>Ephemeroptera</taxon>
        <taxon>Pisciforma</taxon>
        <taxon>Baetidae</taxon>
        <taxon>Cloeon</taxon>
    </lineage>
</organism>
<protein>
    <submittedName>
        <fullName evidence="1">Uncharacterized protein</fullName>
    </submittedName>
</protein>
<comment type="caution">
    <text evidence="1">The sequence shown here is derived from an EMBL/GenBank/DDBJ whole genome shotgun (WGS) entry which is preliminary data.</text>
</comment>
<dbReference type="Proteomes" id="UP000494165">
    <property type="component" value="Unassembled WGS sequence"/>
</dbReference>